<protein>
    <recommendedName>
        <fullName evidence="3">serine O-acetyltransferase</fullName>
        <ecNumber evidence="3">2.3.1.30</ecNumber>
    </recommendedName>
</protein>
<dbReference type="AlphaFoldDB" id="A0A9N8ER99"/>
<dbReference type="Gene3D" id="2.160.10.10">
    <property type="entry name" value="Hexapeptide repeat proteins"/>
    <property type="match status" value="1"/>
</dbReference>
<feature type="signal peptide" evidence="8">
    <location>
        <begin position="1"/>
        <end position="21"/>
    </location>
</feature>
<evidence type="ECO:0000256" key="1">
    <source>
        <dbReference type="ARBA" id="ARBA00004876"/>
    </source>
</evidence>
<feature type="chain" id="PRO_5040502751" description="serine O-acetyltransferase" evidence="8">
    <location>
        <begin position="22"/>
        <end position="551"/>
    </location>
</feature>
<dbReference type="EMBL" id="CAICTM010001728">
    <property type="protein sequence ID" value="CAB9525816.1"/>
    <property type="molecule type" value="Genomic_DNA"/>
</dbReference>
<comment type="similarity">
    <text evidence="2">Belongs to the transferase hexapeptide repeat family.</text>
</comment>
<feature type="region of interest" description="Disordered" evidence="7">
    <location>
        <begin position="136"/>
        <end position="160"/>
    </location>
</feature>
<evidence type="ECO:0000313" key="11">
    <source>
        <dbReference type="Proteomes" id="UP001153069"/>
    </source>
</evidence>
<dbReference type="SMART" id="SM00971">
    <property type="entry name" value="SATase_N"/>
    <property type="match status" value="1"/>
</dbReference>
<accession>A0A9N8ER99</accession>
<keyword evidence="6" id="KW-0012">Acyltransferase</keyword>
<dbReference type="FunFam" id="2.160.10.10:FF:000002">
    <property type="entry name" value="Serine acetyltransferase"/>
    <property type="match status" value="1"/>
</dbReference>
<dbReference type="EC" id="2.3.1.30" evidence="3"/>
<evidence type="ECO:0000256" key="5">
    <source>
        <dbReference type="ARBA" id="ARBA00022679"/>
    </source>
</evidence>
<evidence type="ECO:0000256" key="3">
    <source>
        <dbReference type="ARBA" id="ARBA00013266"/>
    </source>
</evidence>
<keyword evidence="4" id="KW-0028">Amino-acid biosynthesis</keyword>
<dbReference type="InterPro" id="IPR011004">
    <property type="entry name" value="Trimer_LpxA-like_sf"/>
</dbReference>
<feature type="region of interest" description="Disordered" evidence="7">
    <location>
        <begin position="220"/>
        <end position="256"/>
    </location>
</feature>
<gene>
    <name evidence="10" type="ORF">SEMRO_1730_G294130.1</name>
</gene>
<dbReference type="NCBIfam" id="NF041874">
    <property type="entry name" value="EPS_EpsC"/>
    <property type="match status" value="1"/>
</dbReference>
<feature type="region of interest" description="Disordered" evidence="7">
    <location>
        <begin position="43"/>
        <end position="116"/>
    </location>
</feature>
<name>A0A9N8ER99_9STRA</name>
<comment type="caution">
    <text evidence="10">The sequence shown here is derived from an EMBL/GenBank/DDBJ whole genome shotgun (WGS) entry which is preliminary data.</text>
</comment>
<dbReference type="CDD" id="cd03354">
    <property type="entry name" value="LbH_SAT"/>
    <property type="match status" value="1"/>
</dbReference>
<dbReference type="GO" id="GO:0005737">
    <property type="term" value="C:cytoplasm"/>
    <property type="evidence" value="ECO:0007669"/>
    <property type="project" value="InterPro"/>
</dbReference>
<evidence type="ECO:0000256" key="4">
    <source>
        <dbReference type="ARBA" id="ARBA00022605"/>
    </source>
</evidence>
<dbReference type="OrthoDB" id="25818at2759"/>
<dbReference type="Pfam" id="PF00132">
    <property type="entry name" value="Hexapep"/>
    <property type="match status" value="1"/>
</dbReference>
<evidence type="ECO:0000256" key="7">
    <source>
        <dbReference type="SAM" id="MobiDB-lite"/>
    </source>
</evidence>
<evidence type="ECO:0000256" key="2">
    <source>
        <dbReference type="ARBA" id="ARBA00007274"/>
    </source>
</evidence>
<dbReference type="PANTHER" id="PTHR42811">
    <property type="entry name" value="SERINE ACETYLTRANSFERASE"/>
    <property type="match status" value="1"/>
</dbReference>
<dbReference type="Pfam" id="PF06426">
    <property type="entry name" value="SATase_N"/>
    <property type="match status" value="1"/>
</dbReference>
<dbReference type="InterPro" id="IPR010493">
    <property type="entry name" value="Ser_AcTrfase_N"/>
</dbReference>
<dbReference type="InterPro" id="IPR053376">
    <property type="entry name" value="Serine_acetyltransferase"/>
</dbReference>
<keyword evidence="11" id="KW-1185">Reference proteome</keyword>
<dbReference type="InterPro" id="IPR042122">
    <property type="entry name" value="Ser_AcTrfase_N_sf"/>
</dbReference>
<evidence type="ECO:0000259" key="9">
    <source>
        <dbReference type="SMART" id="SM00971"/>
    </source>
</evidence>
<dbReference type="GO" id="GO:0006535">
    <property type="term" value="P:cysteine biosynthetic process from serine"/>
    <property type="evidence" value="ECO:0007669"/>
    <property type="project" value="InterPro"/>
</dbReference>
<evidence type="ECO:0000256" key="8">
    <source>
        <dbReference type="SAM" id="SignalP"/>
    </source>
</evidence>
<dbReference type="Gene3D" id="1.10.3130.10">
    <property type="entry name" value="serine acetyltransferase, domain 1"/>
    <property type="match status" value="1"/>
</dbReference>
<feature type="compositionally biased region" description="Low complexity" evidence="7">
    <location>
        <begin position="97"/>
        <end position="112"/>
    </location>
</feature>
<dbReference type="GO" id="GO:0009001">
    <property type="term" value="F:serine O-acetyltransferase activity"/>
    <property type="evidence" value="ECO:0007669"/>
    <property type="project" value="UniProtKB-EC"/>
</dbReference>
<organism evidence="10 11">
    <name type="scientific">Seminavis robusta</name>
    <dbReference type="NCBI Taxonomy" id="568900"/>
    <lineage>
        <taxon>Eukaryota</taxon>
        <taxon>Sar</taxon>
        <taxon>Stramenopiles</taxon>
        <taxon>Ochrophyta</taxon>
        <taxon>Bacillariophyta</taxon>
        <taxon>Bacillariophyceae</taxon>
        <taxon>Bacillariophycidae</taxon>
        <taxon>Naviculales</taxon>
        <taxon>Naviculaceae</taxon>
        <taxon>Seminavis</taxon>
    </lineage>
</organism>
<keyword evidence="5" id="KW-0808">Transferase</keyword>
<keyword evidence="8" id="KW-0732">Signal</keyword>
<reference evidence="10" key="1">
    <citation type="submission" date="2020-06" db="EMBL/GenBank/DDBJ databases">
        <authorList>
            <consortium name="Plant Systems Biology data submission"/>
        </authorList>
    </citation>
    <scope>NUCLEOTIDE SEQUENCE</scope>
    <source>
        <strain evidence="10">D6</strain>
    </source>
</reference>
<dbReference type="Proteomes" id="UP001153069">
    <property type="component" value="Unassembled WGS sequence"/>
</dbReference>
<dbReference type="InterPro" id="IPR001451">
    <property type="entry name" value="Hexapep"/>
</dbReference>
<dbReference type="InterPro" id="IPR045304">
    <property type="entry name" value="LbH_SAT"/>
</dbReference>
<dbReference type="SUPFAM" id="SSF51161">
    <property type="entry name" value="Trimeric LpxA-like enzymes"/>
    <property type="match status" value="1"/>
</dbReference>
<feature type="compositionally biased region" description="Basic and acidic residues" evidence="7">
    <location>
        <begin position="222"/>
        <end position="234"/>
    </location>
</feature>
<sequence length="551" mass="59461">MFCVSLFLVTVVTLVVQHAQAFSSQHRLLGPFCPPGTRLFVSPDDVFSQGGSDTGPFNQNKAVNPDTSSPPIKEEEAIEDSVPSEQDLPTDVKKNLPTAKASTSSPSSDAADMGMVPQEPDLEANADAVARRQQNSYDLGLGKNQPFGLDGEEDGTEGAPANATEHWMVPELVNEVTPADADGTVSAADAVSVNEGGRTGEFVSTRKMVARDQASEQLRGAIWDEGHYRDRDNGQKSNNPPASSEESATAEAASPNGIKRPNLFYPDIDMSIPLSVYNETYDAVWELLQWEAYQEAQREPLLVSFLYSTILNHKSLESSLAFLLANRLSSPMLISTQLQSFILEALQRSPEFRRAVRADMLAVRDRDPACTCLPDVFLYFKGFQSLQSHRVANWMWKNGKQVLSHFLQSQVSQIWQIDIHPNATVGEGIMLDHGTGIVVGETAMIGNNCSILHHVTLGGSGKKGVDRHPKIQDGVLLGAGATVLGNVVIGTGCQVGAGTLVITDLPAHSVAVGVPAKIIGSFVDVTEQPSNEMNQMIGDNMKIATFESFGI</sequence>
<feature type="compositionally biased region" description="Low complexity" evidence="7">
    <location>
        <begin position="240"/>
        <end position="255"/>
    </location>
</feature>
<evidence type="ECO:0000313" key="10">
    <source>
        <dbReference type="EMBL" id="CAB9525816.1"/>
    </source>
</evidence>
<feature type="domain" description="Serine acetyltransferase N-terminal" evidence="9">
    <location>
        <begin position="284"/>
        <end position="388"/>
    </location>
</feature>
<comment type="pathway">
    <text evidence="1">Amino-acid biosynthesis; L-cysteine biosynthesis; L-cysteine from L-serine: step 1/2.</text>
</comment>
<proteinExistence type="inferred from homology"/>
<feature type="compositionally biased region" description="Polar residues" evidence="7">
    <location>
        <begin position="49"/>
        <end position="70"/>
    </location>
</feature>
<evidence type="ECO:0000256" key="6">
    <source>
        <dbReference type="ARBA" id="ARBA00023315"/>
    </source>
</evidence>